<feature type="domain" description="PPC" evidence="1">
    <location>
        <begin position="3"/>
        <end position="90"/>
    </location>
</feature>
<dbReference type="PANTHER" id="PTHR34988">
    <property type="entry name" value="PROTEIN, PUTATIVE-RELATED"/>
    <property type="match status" value="1"/>
</dbReference>
<dbReference type="CDD" id="cd11378">
    <property type="entry name" value="DUF296"/>
    <property type="match status" value="1"/>
</dbReference>
<evidence type="ECO:0000259" key="1">
    <source>
        <dbReference type="PROSITE" id="PS51742"/>
    </source>
</evidence>
<dbReference type="SUPFAM" id="SSF117856">
    <property type="entry name" value="AF0104/ALDC/Ptd012-like"/>
    <property type="match status" value="1"/>
</dbReference>
<reference evidence="2" key="1">
    <citation type="submission" date="2018-05" db="EMBL/GenBank/DDBJ databases">
        <authorList>
            <person name="Lanie J.A."/>
            <person name="Ng W.-L."/>
            <person name="Kazmierczak K.M."/>
            <person name="Andrzejewski T.M."/>
            <person name="Davidsen T.M."/>
            <person name="Wayne K.J."/>
            <person name="Tettelin H."/>
            <person name="Glass J.I."/>
            <person name="Rusch D."/>
            <person name="Podicherti R."/>
            <person name="Tsui H.-C.T."/>
            <person name="Winkler M.E."/>
        </authorList>
    </citation>
    <scope>NUCLEOTIDE SEQUENCE</scope>
</reference>
<gene>
    <name evidence="2" type="ORF">METZ01_LOCUS103099</name>
</gene>
<dbReference type="AlphaFoldDB" id="A0A381WCM6"/>
<feature type="non-terminal residue" evidence="2">
    <location>
        <position position="90"/>
    </location>
</feature>
<proteinExistence type="predicted"/>
<evidence type="ECO:0000313" key="2">
    <source>
        <dbReference type="EMBL" id="SVA50245.1"/>
    </source>
</evidence>
<dbReference type="PANTHER" id="PTHR34988:SF1">
    <property type="entry name" value="DNA-BINDING PROTEIN"/>
    <property type="match status" value="1"/>
</dbReference>
<dbReference type="EMBL" id="UINC01011378">
    <property type="protein sequence ID" value="SVA50245.1"/>
    <property type="molecule type" value="Genomic_DNA"/>
</dbReference>
<dbReference type="Pfam" id="PF03479">
    <property type="entry name" value="PCC"/>
    <property type="match status" value="1"/>
</dbReference>
<dbReference type="Gene3D" id="3.30.1330.80">
    <property type="entry name" value="Hypothetical protein, similar to alpha- acetolactate decarboxylase, domain 2"/>
    <property type="match status" value="1"/>
</dbReference>
<dbReference type="InterPro" id="IPR005175">
    <property type="entry name" value="PPC_dom"/>
</dbReference>
<accession>A0A381WCM6</accession>
<dbReference type="PROSITE" id="PS51742">
    <property type="entry name" value="PPC"/>
    <property type="match status" value="1"/>
</dbReference>
<sequence>MQSKQVDKTYFIFLEKDEPVMKTLTEFCRKNGIQNGEISGIGAVKNIEIGAFDPGSKSYIHKNFDKTHELISCMGNITLKDGEPFIHAHI</sequence>
<name>A0A381WCM6_9ZZZZ</name>
<protein>
    <recommendedName>
        <fullName evidence="1">PPC domain-containing protein</fullName>
    </recommendedName>
</protein>
<organism evidence="2">
    <name type="scientific">marine metagenome</name>
    <dbReference type="NCBI Taxonomy" id="408172"/>
    <lineage>
        <taxon>unclassified sequences</taxon>
        <taxon>metagenomes</taxon>
        <taxon>ecological metagenomes</taxon>
    </lineage>
</organism>